<gene>
    <name evidence="2" type="ORF">FSCOSCO3_A019782</name>
</gene>
<organism evidence="2 3">
    <name type="scientific">Scomber scombrus</name>
    <name type="common">Atlantic mackerel</name>
    <name type="synonym">Scomber vernalis</name>
    <dbReference type="NCBI Taxonomy" id="13677"/>
    <lineage>
        <taxon>Eukaryota</taxon>
        <taxon>Metazoa</taxon>
        <taxon>Chordata</taxon>
        <taxon>Craniata</taxon>
        <taxon>Vertebrata</taxon>
        <taxon>Euteleostomi</taxon>
        <taxon>Actinopterygii</taxon>
        <taxon>Neopterygii</taxon>
        <taxon>Teleostei</taxon>
        <taxon>Neoteleostei</taxon>
        <taxon>Acanthomorphata</taxon>
        <taxon>Pelagiaria</taxon>
        <taxon>Scombriformes</taxon>
        <taxon>Scombridae</taxon>
        <taxon>Scomber</taxon>
    </lineage>
</organism>
<reference evidence="2 3" key="1">
    <citation type="submission" date="2024-01" db="EMBL/GenBank/DDBJ databases">
        <authorList>
            <person name="Alioto T."/>
            <person name="Alioto T."/>
            <person name="Gomez Garrido J."/>
        </authorList>
    </citation>
    <scope>NUCLEOTIDE SEQUENCE [LARGE SCALE GENOMIC DNA]</scope>
</reference>
<protein>
    <submittedName>
        <fullName evidence="2">Spermatogenesis-associated protein 48</fullName>
    </submittedName>
</protein>
<feature type="region of interest" description="Disordered" evidence="1">
    <location>
        <begin position="355"/>
        <end position="379"/>
    </location>
</feature>
<accession>A0AAV1NW64</accession>
<dbReference type="PANTHER" id="PTHR34759:SF1">
    <property type="entry name" value="SPERMATOGENESIS-ASSOCIATED PROTEIN 48"/>
    <property type="match status" value="1"/>
</dbReference>
<dbReference type="PANTHER" id="PTHR34759">
    <property type="entry name" value="SPERMATOGENESIS-ASSOCIATED PROTEIN 48"/>
    <property type="match status" value="1"/>
</dbReference>
<dbReference type="Pfam" id="PF15073">
    <property type="entry name" value="SPATA48"/>
    <property type="match status" value="1"/>
</dbReference>
<dbReference type="EMBL" id="CAWUFR010000057">
    <property type="protein sequence ID" value="CAK6962416.1"/>
    <property type="molecule type" value="Genomic_DNA"/>
</dbReference>
<comment type="caution">
    <text evidence="2">The sequence shown here is derived from an EMBL/GenBank/DDBJ whole genome shotgun (WGS) entry which is preliminary data.</text>
</comment>
<keyword evidence="3" id="KW-1185">Reference proteome</keyword>
<proteinExistence type="predicted"/>
<name>A0AAV1NW64_SCOSC</name>
<evidence type="ECO:0000313" key="3">
    <source>
        <dbReference type="Proteomes" id="UP001314229"/>
    </source>
</evidence>
<dbReference type="AlphaFoldDB" id="A0AAV1NW64"/>
<dbReference type="Proteomes" id="UP001314229">
    <property type="component" value="Unassembled WGS sequence"/>
</dbReference>
<evidence type="ECO:0000256" key="1">
    <source>
        <dbReference type="SAM" id="MobiDB-lite"/>
    </source>
</evidence>
<sequence length="379" mass="41923">MTAVLDPFRPFSAELHTIRRLNSSLYRSAGRDGREPGSVNSSAQHASLAPHREDIPLLDPSCGQLSAGAEVALGVKGRQKFIDFHHVASGLRVPSDFRERPQTTPNSFGICMDLSEDKAWNSRRIPDAAIRARLSASVHPDSLKTSTFSSSFPDKRTGAQDALSSDLRLLTDNSLAVRRFRYTSATQRSYEEVGWDSKLPRRLKAPETTWEKMADPVSERPSSRRYNSQPQLWQSIGAEWSRQQLRSRNDARKPISFCSGCRRSGQIPLYTGTIGSQNMDNIDNMEEDFHPLTLKRSIVPPYTPTACRTTIPGYTGKAVHAHSADAAADSVCRTIQELGGPVFGHAAPLSRMVTTTTPSNPFLRPALPATSAQQQTRRH</sequence>
<feature type="compositionally biased region" description="Polar residues" evidence="1">
    <location>
        <begin position="370"/>
        <end position="379"/>
    </location>
</feature>
<evidence type="ECO:0000313" key="2">
    <source>
        <dbReference type="EMBL" id="CAK6962416.1"/>
    </source>
</evidence>
<feature type="region of interest" description="Disordered" evidence="1">
    <location>
        <begin position="28"/>
        <end position="48"/>
    </location>
</feature>
<dbReference type="InterPro" id="IPR027867">
    <property type="entry name" value="SPATA48"/>
</dbReference>